<dbReference type="VEuPathDB" id="FungiDB:RhiirFUN_005125"/>
<dbReference type="InterPro" id="IPR000719">
    <property type="entry name" value="Prot_kinase_dom"/>
</dbReference>
<gene>
    <name evidence="1" type="ORF">RhiirA5_428140</name>
</gene>
<reference evidence="1 2" key="2">
    <citation type="submission" date="2017-09" db="EMBL/GenBank/DDBJ databases">
        <title>Extensive intraspecific genome diversity in a model arbuscular mycorrhizal fungus.</title>
        <authorList>
            <person name="Chen E.C."/>
            <person name="Morin E."/>
            <person name="Beaudet D."/>
            <person name="Noel J."/>
            <person name="Ndikumana S."/>
            <person name="Charron P."/>
            <person name="St-Onge C."/>
            <person name="Giorgi J."/>
            <person name="Grigoriev I.V."/>
            <person name="Roux C."/>
            <person name="Martin F.M."/>
            <person name="Corradi N."/>
        </authorList>
    </citation>
    <scope>NUCLEOTIDE SEQUENCE [LARGE SCALE GENOMIC DNA]</scope>
    <source>
        <strain evidence="1 2">A5</strain>
    </source>
</reference>
<name>A0A2I1F292_9GLOM</name>
<dbReference type="PANTHER" id="PTHR23257">
    <property type="entry name" value="SERINE-THREONINE PROTEIN KINASE"/>
    <property type="match status" value="1"/>
</dbReference>
<dbReference type="SUPFAM" id="SSF56112">
    <property type="entry name" value="Protein kinase-like (PK-like)"/>
    <property type="match status" value="1"/>
</dbReference>
<dbReference type="SUPFAM" id="SSF81901">
    <property type="entry name" value="HCP-like"/>
    <property type="match status" value="1"/>
</dbReference>
<proteinExistence type="predicted"/>
<dbReference type="Gene3D" id="1.10.510.10">
    <property type="entry name" value="Transferase(Phosphotransferase) domain 1"/>
    <property type="match status" value="1"/>
</dbReference>
<dbReference type="InterPro" id="IPR036537">
    <property type="entry name" value="Adaptor_Cbl_N_dom_sf"/>
</dbReference>
<dbReference type="VEuPathDB" id="FungiDB:FUN_005442"/>
<dbReference type="InterPro" id="IPR059179">
    <property type="entry name" value="MLKL-like_MCAfunc"/>
</dbReference>
<dbReference type="InterPro" id="IPR001245">
    <property type="entry name" value="Ser-Thr/Tyr_kinase_cat_dom"/>
</dbReference>
<dbReference type="InterPro" id="IPR011009">
    <property type="entry name" value="Kinase-like_dom_sf"/>
</dbReference>
<dbReference type="CDD" id="cd21037">
    <property type="entry name" value="MLKL_NTD"/>
    <property type="match status" value="1"/>
</dbReference>
<dbReference type="PROSITE" id="PS50011">
    <property type="entry name" value="PROTEIN_KINASE_DOM"/>
    <property type="match status" value="1"/>
</dbReference>
<dbReference type="InterPro" id="IPR011990">
    <property type="entry name" value="TPR-like_helical_dom_sf"/>
</dbReference>
<dbReference type="Gene3D" id="1.20.930.20">
    <property type="entry name" value="Adaptor protein Cbl, N-terminal domain"/>
    <property type="match status" value="1"/>
</dbReference>
<dbReference type="VEuPathDB" id="FungiDB:RhiirA1_506670"/>
<dbReference type="GO" id="GO:0005524">
    <property type="term" value="F:ATP binding"/>
    <property type="evidence" value="ECO:0007669"/>
    <property type="project" value="InterPro"/>
</dbReference>
<dbReference type="Gene3D" id="1.25.40.10">
    <property type="entry name" value="Tetratricopeptide repeat domain"/>
    <property type="match status" value="1"/>
</dbReference>
<evidence type="ECO:0000313" key="2">
    <source>
        <dbReference type="Proteomes" id="UP000232722"/>
    </source>
</evidence>
<dbReference type="Pfam" id="PF07714">
    <property type="entry name" value="PK_Tyr_Ser-Thr"/>
    <property type="match status" value="1"/>
</dbReference>
<dbReference type="SMART" id="SM00671">
    <property type="entry name" value="SEL1"/>
    <property type="match status" value="2"/>
</dbReference>
<dbReference type="Proteomes" id="UP000232722">
    <property type="component" value="Unassembled WGS sequence"/>
</dbReference>
<organism evidence="1 2">
    <name type="scientific">Rhizophagus irregularis</name>
    <dbReference type="NCBI Taxonomy" id="588596"/>
    <lineage>
        <taxon>Eukaryota</taxon>
        <taxon>Fungi</taxon>
        <taxon>Fungi incertae sedis</taxon>
        <taxon>Mucoromycota</taxon>
        <taxon>Glomeromycotina</taxon>
        <taxon>Glomeromycetes</taxon>
        <taxon>Glomerales</taxon>
        <taxon>Glomeraceae</taxon>
        <taxon>Rhizophagus</taxon>
    </lineage>
</organism>
<dbReference type="OrthoDB" id="2314865at2759"/>
<reference evidence="1 2" key="1">
    <citation type="submission" date="2016-04" db="EMBL/GenBank/DDBJ databases">
        <title>Genome analyses suggest a sexual origin of heterokaryosis in a supposedly ancient asexual fungus.</title>
        <authorList>
            <person name="Ropars J."/>
            <person name="Sedzielewska K."/>
            <person name="Noel J."/>
            <person name="Charron P."/>
            <person name="Farinelli L."/>
            <person name="Marton T."/>
            <person name="Kruger M."/>
            <person name="Pelin A."/>
            <person name="Brachmann A."/>
            <person name="Corradi N."/>
        </authorList>
    </citation>
    <scope>NUCLEOTIDE SEQUENCE [LARGE SCALE GENOMIC DNA]</scope>
    <source>
        <strain evidence="1 2">A5</strain>
    </source>
</reference>
<dbReference type="InterPro" id="IPR050167">
    <property type="entry name" value="Ser_Thr_protein_kinase"/>
</dbReference>
<sequence length="682" mass="80518">MENIKTRDNIIYVNLKYLTKNHEVTLNSNFIKIFDVNVEEFMKPFIPLFKEAAISITIIFHIYQLSQYNKRICNSLLDRAKLAEFVIDQLIRRRKENIKNFKNFTWYKSFERLIEILTKIKTFAEKISQLHEIKKFSKVKNIKERFEILINEYDNVMMDLNFTMAITNEQQRKIDHENLKDDLSEIKEFLEKFDSIENKLKTSIIYEEVLNIRPNNKNVEVKNLDDIKLTKPRIIKDDDIRGRFIRKMYLNTNEVACIKAYNYESLPYYHNLATYMKATQSPNIIQFYGFAELEDFPVMVSEWAEFGNLRNIYLRDGITSLKLKLAYTLDVCRAIAYLNALGIYHKELQCSNVLVTAENIAKLKFSSPIRSLSSTFEDVRWRAPEMILNMKLYDQKCEIYSIGMLLWELIFERRPYEDMNFSMMIDYVTNGGREKLQFDNNSSIMVNIQKSIKKIIKKAWSHDPDARMSISKLFIDLDTLIKSLDEDNNKVDNKMSLKLKNPSNYKSEVYKYDSKSIQNVIEPILSIDIGIKAHRAKNYEKAWKCFKMQVENQNAFGKYWMGYYLWEGIFVQKDRKAALTLYKEAADDFIVDAQYRYSCALNKLSTELRINPKEIIKSLQLAADYGSEKAQLLIGDAYLKAKLGYKKNLEMAILWYRRAALQNNKDAKEKLEKLGIEFLTRD</sequence>
<dbReference type="GO" id="GO:0005737">
    <property type="term" value="C:cytoplasm"/>
    <property type="evidence" value="ECO:0007669"/>
    <property type="project" value="TreeGrafter"/>
</dbReference>
<dbReference type="GO" id="GO:0007166">
    <property type="term" value="P:cell surface receptor signaling pathway"/>
    <property type="evidence" value="ECO:0007669"/>
    <property type="project" value="InterPro"/>
</dbReference>
<evidence type="ECO:0000313" key="1">
    <source>
        <dbReference type="EMBL" id="PKC00465.1"/>
    </source>
</evidence>
<comment type="caution">
    <text evidence="1">The sequence shown here is derived from an EMBL/GenBank/DDBJ whole genome shotgun (WGS) entry which is preliminary data.</text>
</comment>
<dbReference type="EMBL" id="LLXJ01001860">
    <property type="protein sequence ID" value="PKC00465.1"/>
    <property type="molecule type" value="Genomic_DNA"/>
</dbReference>
<protein>
    <submittedName>
        <fullName evidence="1">Kinase-like protein</fullName>
    </submittedName>
</protein>
<dbReference type="AlphaFoldDB" id="A0A2I1F292"/>
<keyword evidence="1" id="KW-0808">Transferase</keyword>
<accession>A0A2I1F292</accession>
<dbReference type="GO" id="GO:0004672">
    <property type="term" value="F:protein kinase activity"/>
    <property type="evidence" value="ECO:0007669"/>
    <property type="project" value="InterPro"/>
</dbReference>
<dbReference type="InterPro" id="IPR006597">
    <property type="entry name" value="Sel1-like"/>
</dbReference>
<keyword evidence="1" id="KW-0418">Kinase</keyword>